<evidence type="ECO:0000313" key="2">
    <source>
        <dbReference type="EMBL" id="MBC8597129.1"/>
    </source>
</evidence>
<dbReference type="Gene3D" id="3.40.50.300">
    <property type="entry name" value="P-loop containing nucleotide triphosphate hydrolases"/>
    <property type="match status" value="2"/>
</dbReference>
<evidence type="ECO:0000313" key="3">
    <source>
        <dbReference type="Proteomes" id="UP000647416"/>
    </source>
</evidence>
<proteinExistence type="predicted"/>
<evidence type="ECO:0000259" key="1">
    <source>
        <dbReference type="Pfam" id="PF13538"/>
    </source>
</evidence>
<dbReference type="InterPro" id="IPR027785">
    <property type="entry name" value="UvrD-like_helicase_C"/>
</dbReference>
<comment type="caution">
    <text evidence="2">The sequence shown here is derived from an EMBL/GenBank/DDBJ whole genome shotgun (WGS) entry which is preliminary data.</text>
</comment>
<protein>
    <submittedName>
        <fullName evidence="2">AAA family ATPase</fullName>
    </submittedName>
</protein>
<organism evidence="2 3">
    <name type="scientific">Qingrenia yutianensis</name>
    <dbReference type="NCBI Taxonomy" id="2763676"/>
    <lineage>
        <taxon>Bacteria</taxon>
        <taxon>Bacillati</taxon>
        <taxon>Bacillota</taxon>
        <taxon>Clostridia</taxon>
        <taxon>Eubacteriales</taxon>
        <taxon>Oscillospiraceae</taxon>
        <taxon>Qingrenia</taxon>
    </lineage>
</organism>
<reference evidence="2" key="1">
    <citation type="submission" date="2020-08" db="EMBL/GenBank/DDBJ databases">
        <title>Genome public.</title>
        <authorList>
            <person name="Liu C."/>
            <person name="Sun Q."/>
        </authorList>
    </citation>
    <scope>NUCLEOTIDE SEQUENCE</scope>
    <source>
        <strain evidence="2">NSJ-50</strain>
    </source>
</reference>
<accession>A0A926FF45</accession>
<gene>
    <name evidence="2" type="ORF">H8706_09645</name>
</gene>
<dbReference type="Pfam" id="PF13604">
    <property type="entry name" value="AAA_30"/>
    <property type="match status" value="1"/>
</dbReference>
<sequence length="1101" mass="127273">MLEPSKKLIETHIKTHTQRSAEDYAAVGTLEYFLGSGGRIITDFPKGDKWPNIDGKFEFVEDPNISRRPAQNFFAQIKGTHLYSEEDGIIKYSLKSLGFPAFIANDVTLDPGILFVVLNPDIKGSERVFWKYISVDFLNSIDFNNSSKTIKFTKDEEILPTEESVLDFCKKLKCVVARHSFVNKLSSTEMSKEEIKKIIKVCDLQICSSIDVCESFNRDDVSQMILPRLYDLCRATLLLNSLKQGKNRSNLQLAWEEALLNIKTKYLATFMKGLKYIDGRIPEDGQSERLMLKYYNFMWQIRDFLKKEYNLHVLNNLEKFPREKDELDEQYYKIVADAFENVDLSSKSCRPSRFYITKRTPFFVGNERFYEVTLQLAGIYATKYNRITAYTKENISTNYSVQISFENIPINLWGIQSDVKIITNWRVSIDPSSLNKLGKILKMPTKISSNYGEYSALMDFLTTTGINFLELIDLQQLSFAVILDSIYLSSNTSHFKNILIELNKNYSKASSTVGANTIRYLLLNLKEDMLINVMPWTYTQKTLSDNLYLSNRCFPFERNPYISNLYGSNTSNENNIKYIFDAIGGVKLEKVRPYLKIKNQIFQTGEIYFDIKDIATEQEISEYNNSLDVWERKQGYNINIENDIVSIDSYERTTINILNKLLEFSMQGNEGQREYNNSFIKNSGIKFNDPLKEWALREAFVKSHILLIYGAAGTGKTTLINYISNMMSNHKKLFLTKTHTAKQNLQRRIDNPGIESDFVSIDSFTKKVTLTEYDVIFVDECSTIDNRTMLNFLGKVSPDTFIVLAGDIHQIESIDFGNWFFYAKDIINTVGANIELLNTWRTEDENIINLWNEVRNRGNIITEILTVPGPFSEDIGEKIFDEKVKDEVVLCLNYDGKFGLNNMNSYFQNANSKSDPITWQEWTYKVGDHILFNDSKRFSLLYNNLKGNIVAINKTEKEISFTVDVMTNITKKDCERENIEFISASEDSTRIRFTVYSYDEVYDEDDEGKRMLSVIPFQLAYAVSIHKAQGLEYDSVKVIIPKSNSERVTHGIFYTAITRAKKKLKIYWSAEIMNKIVESFSEEETKNKSLELIKKKLSNYQ</sequence>
<dbReference type="EMBL" id="JACRTE010000015">
    <property type="protein sequence ID" value="MBC8597129.1"/>
    <property type="molecule type" value="Genomic_DNA"/>
</dbReference>
<dbReference type="AlphaFoldDB" id="A0A926FF45"/>
<feature type="domain" description="UvrD-like helicase C-terminal" evidence="1">
    <location>
        <begin position="1019"/>
        <end position="1065"/>
    </location>
</feature>
<keyword evidence="3" id="KW-1185">Reference proteome</keyword>
<dbReference type="SUPFAM" id="SSF52540">
    <property type="entry name" value="P-loop containing nucleoside triphosphate hydrolases"/>
    <property type="match status" value="2"/>
</dbReference>
<dbReference type="RefSeq" id="WP_262432453.1">
    <property type="nucleotide sequence ID" value="NZ_JACRTE010000015.1"/>
</dbReference>
<dbReference type="Proteomes" id="UP000647416">
    <property type="component" value="Unassembled WGS sequence"/>
</dbReference>
<name>A0A926FF45_9FIRM</name>
<dbReference type="CDD" id="cd18809">
    <property type="entry name" value="SF1_C_RecD"/>
    <property type="match status" value="1"/>
</dbReference>
<dbReference type="Pfam" id="PF13538">
    <property type="entry name" value="UvrD_C_2"/>
    <property type="match status" value="1"/>
</dbReference>
<dbReference type="InterPro" id="IPR027417">
    <property type="entry name" value="P-loop_NTPase"/>
</dbReference>